<gene>
    <name evidence="2" type="ORF">PVAND_002944</name>
</gene>
<comment type="caution">
    <text evidence="2">The sequence shown here is derived from an EMBL/GenBank/DDBJ whole genome shotgun (WGS) entry which is preliminary data.</text>
</comment>
<evidence type="ECO:0000313" key="3">
    <source>
        <dbReference type="Proteomes" id="UP001107558"/>
    </source>
</evidence>
<name>A0A9J6BSN2_POLVA</name>
<evidence type="ECO:0008006" key="4">
    <source>
        <dbReference type="Google" id="ProtNLM"/>
    </source>
</evidence>
<accession>A0A9J6BSN2</accession>
<keyword evidence="1" id="KW-0732">Signal</keyword>
<feature type="chain" id="PRO_5039939775" description="Prisilkin-39-like" evidence="1">
    <location>
        <begin position="23"/>
        <end position="146"/>
    </location>
</feature>
<dbReference type="EMBL" id="JADBJN010000003">
    <property type="protein sequence ID" value="KAG5672855.1"/>
    <property type="molecule type" value="Genomic_DNA"/>
</dbReference>
<dbReference type="AlphaFoldDB" id="A0A9J6BSN2"/>
<organism evidence="2 3">
    <name type="scientific">Polypedilum vanderplanki</name>
    <name type="common">Sleeping chironomid midge</name>
    <dbReference type="NCBI Taxonomy" id="319348"/>
    <lineage>
        <taxon>Eukaryota</taxon>
        <taxon>Metazoa</taxon>
        <taxon>Ecdysozoa</taxon>
        <taxon>Arthropoda</taxon>
        <taxon>Hexapoda</taxon>
        <taxon>Insecta</taxon>
        <taxon>Pterygota</taxon>
        <taxon>Neoptera</taxon>
        <taxon>Endopterygota</taxon>
        <taxon>Diptera</taxon>
        <taxon>Nematocera</taxon>
        <taxon>Chironomoidea</taxon>
        <taxon>Chironomidae</taxon>
        <taxon>Chironominae</taxon>
        <taxon>Polypedilum</taxon>
        <taxon>Polypedilum</taxon>
    </lineage>
</organism>
<proteinExistence type="predicted"/>
<reference evidence="2" key="1">
    <citation type="submission" date="2021-03" db="EMBL/GenBank/DDBJ databases">
        <title>Chromosome level genome of the anhydrobiotic midge Polypedilum vanderplanki.</title>
        <authorList>
            <person name="Yoshida Y."/>
            <person name="Kikawada T."/>
            <person name="Gusev O."/>
        </authorList>
    </citation>
    <scope>NUCLEOTIDE SEQUENCE</scope>
    <source>
        <strain evidence="2">NIAS01</strain>
        <tissue evidence="2">Whole body or cell culture</tissue>
    </source>
</reference>
<evidence type="ECO:0000313" key="2">
    <source>
        <dbReference type="EMBL" id="KAG5672855.1"/>
    </source>
</evidence>
<feature type="signal peptide" evidence="1">
    <location>
        <begin position="1"/>
        <end position="22"/>
    </location>
</feature>
<keyword evidence="3" id="KW-1185">Reference proteome</keyword>
<sequence>MLRKLIVFIVLLISLYCHGTQAEPQTQQSSSSSDTQGRFFDLATLLGLNRYPRPYYPGSGYYPPNGAYPGSYYPGGAGSYPGYGTNFIGGGYGGFNGNGGLNSYYGYRNNQYNGGGNLGFGYYDLNLFENRNVRPQYNPSGYRGYN</sequence>
<protein>
    <recommendedName>
        <fullName evidence="4">Prisilkin-39-like</fullName>
    </recommendedName>
</protein>
<dbReference type="Proteomes" id="UP001107558">
    <property type="component" value="Chromosome 3"/>
</dbReference>
<evidence type="ECO:0000256" key="1">
    <source>
        <dbReference type="SAM" id="SignalP"/>
    </source>
</evidence>